<feature type="chain" id="PRO_5047160203" evidence="2">
    <location>
        <begin position="22"/>
        <end position="125"/>
    </location>
</feature>
<name>A0ABM1J015_POLDO</name>
<evidence type="ECO:0000313" key="3">
    <source>
        <dbReference type="Proteomes" id="UP000694924"/>
    </source>
</evidence>
<sequence length="125" mass="14644">MISIKIVIFILSLILFDSANGQPIRLAGVDKNDLNIELSLSNAENELSNLSWKRLKRVSDQRLAELETLYSIYKINSLTSTDRPIYIRMKPTIIKRRKRKNNENQTDSRRIVRHTNKLTYDETPR</sequence>
<evidence type="ECO:0000256" key="2">
    <source>
        <dbReference type="SAM" id="SignalP"/>
    </source>
</evidence>
<feature type="region of interest" description="Disordered" evidence="1">
    <location>
        <begin position="96"/>
        <end position="125"/>
    </location>
</feature>
<accession>A0ABM1J015</accession>
<gene>
    <name evidence="4" type="primary">LOC107071360</name>
</gene>
<keyword evidence="3" id="KW-1185">Reference proteome</keyword>
<proteinExistence type="predicted"/>
<protein>
    <submittedName>
        <fullName evidence="4">Uncharacterized protein LOC107071360</fullName>
    </submittedName>
</protein>
<dbReference type="Proteomes" id="UP000694924">
    <property type="component" value="Unplaced"/>
</dbReference>
<dbReference type="RefSeq" id="XP_015185802.1">
    <property type="nucleotide sequence ID" value="XM_015330316.1"/>
</dbReference>
<feature type="signal peptide" evidence="2">
    <location>
        <begin position="1"/>
        <end position="21"/>
    </location>
</feature>
<evidence type="ECO:0000256" key="1">
    <source>
        <dbReference type="SAM" id="MobiDB-lite"/>
    </source>
</evidence>
<organism evidence="3 4">
    <name type="scientific">Polistes dominula</name>
    <name type="common">European paper wasp</name>
    <name type="synonym">Vespa dominula</name>
    <dbReference type="NCBI Taxonomy" id="743375"/>
    <lineage>
        <taxon>Eukaryota</taxon>
        <taxon>Metazoa</taxon>
        <taxon>Ecdysozoa</taxon>
        <taxon>Arthropoda</taxon>
        <taxon>Hexapoda</taxon>
        <taxon>Insecta</taxon>
        <taxon>Pterygota</taxon>
        <taxon>Neoptera</taxon>
        <taxon>Endopterygota</taxon>
        <taxon>Hymenoptera</taxon>
        <taxon>Apocrita</taxon>
        <taxon>Aculeata</taxon>
        <taxon>Vespoidea</taxon>
        <taxon>Vespidae</taxon>
        <taxon>Polistinae</taxon>
        <taxon>Polistini</taxon>
        <taxon>Polistes</taxon>
    </lineage>
</organism>
<dbReference type="GeneID" id="107071360"/>
<evidence type="ECO:0000313" key="4">
    <source>
        <dbReference type="RefSeq" id="XP_015185802.1"/>
    </source>
</evidence>
<keyword evidence="2" id="KW-0732">Signal</keyword>
<reference evidence="4" key="1">
    <citation type="submission" date="2025-08" db="UniProtKB">
        <authorList>
            <consortium name="RefSeq"/>
        </authorList>
    </citation>
    <scope>IDENTIFICATION</scope>
    <source>
        <tissue evidence="4">Whole body</tissue>
    </source>
</reference>